<feature type="coiled-coil region" evidence="1">
    <location>
        <begin position="156"/>
        <end position="183"/>
    </location>
</feature>
<dbReference type="RefSeq" id="WP_126808659.1">
    <property type="nucleotide sequence ID" value="NZ_NGKA01000008.1"/>
</dbReference>
<sequence>MLKIFTSGRAEGKTTRVIKEAALRGVPILVSDHQQQKFIYEQAEMMGLNIEVVTYNDVKKGSLKGSSKSRLETEVYVDNIELLLAQVLDVPVAGFTVNSELGSIEFLGVTQSSLLNAHKANSLLVVKNGELKNTVTHLKLQRQSFIRENKSLDTSVRYKNKDIAELKSKLEKLEKENNRLKETDTFWKWLRSKFVKNSKSSEGDSGASSKPKGVIIHK</sequence>
<keyword evidence="4" id="KW-1185">Reference proteome</keyword>
<accession>A0A430AW10</accession>
<evidence type="ECO:0000313" key="3">
    <source>
        <dbReference type="EMBL" id="RSU12241.1"/>
    </source>
</evidence>
<gene>
    <name evidence="3" type="ORF">CBF29_06485</name>
</gene>
<feature type="compositionally biased region" description="Low complexity" evidence="2">
    <location>
        <begin position="198"/>
        <end position="210"/>
    </location>
</feature>
<comment type="caution">
    <text evidence="3">The sequence shown here is derived from an EMBL/GenBank/DDBJ whole genome shotgun (WGS) entry which is preliminary data.</text>
</comment>
<dbReference type="AlphaFoldDB" id="A0A430AW10"/>
<proteinExistence type="predicted"/>
<organism evidence="3 4">
    <name type="scientific">Vagococcus elongatus</name>
    <dbReference type="NCBI Taxonomy" id="180344"/>
    <lineage>
        <taxon>Bacteria</taxon>
        <taxon>Bacillati</taxon>
        <taxon>Bacillota</taxon>
        <taxon>Bacilli</taxon>
        <taxon>Lactobacillales</taxon>
        <taxon>Enterococcaceae</taxon>
        <taxon>Vagococcus</taxon>
    </lineage>
</organism>
<name>A0A430AW10_9ENTE</name>
<feature type="region of interest" description="Disordered" evidence="2">
    <location>
        <begin position="196"/>
        <end position="218"/>
    </location>
</feature>
<protein>
    <submittedName>
        <fullName evidence="3">Uncharacterized protein</fullName>
    </submittedName>
</protein>
<keyword evidence="1" id="KW-0175">Coiled coil</keyword>
<dbReference type="Proteomes" id="UP000287605">
    <property type="component" value="Unassembled WGS sequence"/>
</dbReference>
<evidence type="ECO:0000313" key="4">
    <source>
        <dbReference type="Proteomes" id="UP000287605"/>
    </source>
</evidence>
<dbReference type="EMBL" id="NGKA01000008">
    <property type="protein sequence ID" value="RSU12241.1"/>
    <property type="molecule type" value="Genomic_DNA"/>
</dbReference>
<reference evidence="3 4" key="1">
    <citation type="submission" date="2017-05" db="EMBL/GenBank/DDBJ databases">
        <title>Vagococcus spp. assemblies.</title>
        <authorList>
            <person name="Gulvik C.A."/>
        </authorList>
    </citation>
    <scope>NUCLEOTIDE SEQUENCE [LARGE SCALE GENOMIC DNA]</scope>
    <source>
        <strain evidence="3 4">CCUG 51432</strain>
    </source>
</reference>
<evidence type="ECO:0000256" key="2">
    <source>
        <dbReference type="SAM" id="MobiDB-lite"/>
    </source>
</evidence>
<evidence type="ECO:0000256" key="1">
    <source>
        <dbReference type="SAM" id="Coils"/>
    </source>
</evidence>